<dbReference type="Proteomes" id="UP000612585">
    <property type="component" value="Unassembled WGS sequence"/>
</dbReference>
<dbReference type="EMBL" id="BOPG01000017">
    <property type="protein sequence ID" value="GIJ55305.1"/>
    <property type="molecule type" value="Genomic_DNA"/>
</dbReference>
<name>A0A8J3Z4U3_9ACTN</name>
<dbReference type="PROSITE" id="PS50987">
    <property type="entry name" value="HTH_ARSR_2"/>
    <property type="match status" value="1"/>
</dbReference>
<dbReference type="AlphaFoldDB" id="A0A8J3Z4U3"/>
<dbReference type="InterPro" id="IPR036388">
    <property type="entry name" value="WH-like_DNA-bd_sf"/>
</dbReference>
<sequence length="106" mass="11541">MVNLDLTFGALADPTRRSIVAALAVEPRTIASLAEPLPMSLVAVSKHITVLEKAGLLTRARAGRAQVCTLRADPLAGAAGWIDHYRRFWTGRIDSLERYLATEDGR</sequence>
<accession>A0A8J3Z4U3</accession>
<dbReference type="InterPro" id="IPR001845">
    <property type="entry name" value="HTH_ArsR_DNA-bd_dom"/>
</dbReference>
<dbReference type="PANTHER" id="PTHR38600:SF2">
    <property type="entry name" value="SLL0088 PROTEIN"/>
    <property type="match status" value="1"/>
</dbReference>
<dbReference type="CDD" id="cd00090">
    <property type="entry name" value="HTH_ARSR"/>
    <property type="match status" value="1"/>
</dbReference>
<proteinExistence type="predicted"/>
<organism evidence="2 3">
    <name type="scientific">Virgisporangium aurantiacum</name>
    <dbReference type="NCBI Taxonomy" id="175570"/>
    <lineage>
        <taxon>Bacteria</taxon>
        <taxon>Bacillati</taxon>
        <taxon>Actinomycetota</taxon>
        <taxon>Actinomycetes</taxon>
        <taxon>Micromonosporales</taxon>
        <taxon>Micromonosporaceae</taxon>
        <taxon>Virgisporangium</taxon>
    </lineage>
</organism>
<evidence type="ECO:0000313" key="3">
    <source>
        <dbReference type="Proteomes" id="UP000612585"/>
    </source>
</evidence>
<dbReference type="Gene3D" id="1.10.10.10">
    <property type="entry name" value="Winged helix-like DNA-binding domain superfamily/Winged helix DNA-binding domain"/>
    <property type="match status" value="1"/>
</dbReference>
<dbReference type="PANTHER" id="PTHR38600">
    <property type="entry name" value="TRANSCRIPTIONAL REGULATORY PROTEIN"/>
    <property type="match status" value="1"/>
</dbReference>
<gene>
    <name evidence="2" type="ORF">Vau01_028210</name>
</gene>
<protein>
    <submittedName>
        <fullName evidence="2">Transcriptional regulator</fullName>
    </submittedName>
</protein>
<dbReference type="Pfam" id="PF12840">
    <property type="entry name" value="HTH_20"/>
    <property type="match status" value="1"/>
</dbReference>
<keyword evidence="3" id="KW-1185">Reference proteome</keyword>
<feature type="domain" description="HTH arsR-type" evidence="1">
    <location>
        <begin position="1"/>
        <end position="100"/>
    </location>
</feature>
<dbReference type="GO" id="GO:0003700">
    <property type="term" value="F:DNA-binding transcription factor activity"/>
    <property type="evidence" value="ECO:0007669"/>
    <property type="project" value="InterPro"/>
</dbReference>
<dbReference type="SUPFAM" id="SSF46785">
    <property type="entry name" value="Winged helix' DNA-binding domain"/>
    <property type="match status" value="1"/>
</dbReference>
<reference evidence="2" key="1">
    <citation type="submission" date="2021-01" db="EMBL/GenBank/DDBJ databases">
        <title>Whole genome shotgun sequence of Virgisporangium aurantiacum NBRC 16421.</title>
        <authorList>
            <person name="Komaki H."/>
            <person name="Tamura T."/>
        </authorList>
    </citation>
    <scope>NUCLEOTIDE SEQUENCE</scope>
    <source>
        <strain evidence="2">NBRC 16421</strain>
    </source>
</reference>
<dbReference type="InterPro" id="IPR036390">
    <property type="entry name" value="WH_DNA-bd_sf"/>
</dbReference>
<evidence type="ECO:0000259" key="1">
    <source>
        <dbReference type="PROSITE" id="PS50987"/>
    </source>
</evidence>
<comment type="caution">
    <text evidence="2">The sequence shown here is derived from an EMBL/GenBank/DDBJ whole genome shotgun (WGS) entry which is preliminary data.</text>
</comment>
<dbReference type="RefSeq" id="WP_203991940.1">
    <property type="nucleotide sequence ID" value="NZ_BOPG01000017.1"/>
</dbReference>
<dbReference type="InterPro" id="IPR011991">
    <property type="entry name" value="ArsR-like_HTH"/>
</dbReference>
<dbReference type="PRINTS" id="PR00778">
    <property type="entry name" value="HTHARSR"/>
</dbReference>
<dbReference type="NCBIfam" id="NF033788">
    <property type="entry name" value="HTH_metalloreg"/>
    <property type="match status" value="1"/>
</dbReference>
<dbReference type="SMART" id="SM00418">
    <property type="entry name" value="HTH_ARSR"/>
    <property type="match status" value="1"/>
</dbReference>
<evidence type="ECO:0000313" key="2">
    <source>
        <dbReference type="EMBL" id="GIJ55305.1"/>
    </source>
</evidence>